<evidence type="ECO:0000313" key="3">
    <source>
        <dbReference type="Proteomes" id="UP000529783"/>
    </source>
</evidence>
<dbReference type="Proteomes" id="UP000529783">
    <property type="component" value="Unassembled WGS sequence"/>
</dbReference>
<keyword evidence="1" id="KW-0812">Transmembrane</keyword>
<dbReference type="AlphaFoldDB" id="A0A7Y9EH44"/>
<dbReference type="EMBL" id="JACCBA010000001">
    <property type="protein sequence ID" value="NYD47614.1"/>
    <property type="molecule type" value="Genomic_DNA"/>
</dbReference>
<evidence type="ECO:0000313" key="2">
    <source>
        <dbReference type="EMBL" id="NYD47614.1"/>
    </source>
</evidence>
<sequence length="118" mass="11888">MSTAGQQQGTRPSANRPAKVSLFLAAAGIATLANFATGIAWINPAVFVGLAVLCALAAIIAGHVGRFRGRRLDGDGRGMALLGIVLGWLLILICLLAVIAVLGLIAGLAVLVDGADST</sequence>
<feature type="transmembrane region" description="Helical" evidence="1">
    <location>
        <begin position="47"/>
        <end position="67"/>
    </location>
</feature>
<feature type="transmembrane region" description="Helical" evidence="1">
    <location>
        <begin position="20"/>
        <end position="41"/>
    </location>
</feature>
<organism evidence="2 3">
    <name type="scientific">Actinomadura luteofluorescens</name>
    <dbReference type="NCBI Taxonomy" id="46163"/>
    <lineage>
        <taxon>Bacteria</taxon>
        <taxon>Bacillati</taxon>
        <taxon>Actinomycetota</taxon>
        <taxon>Actinomycetes</taxon>
        <taxon>Streptosporangiales</taxon>
        <taxon>Thermomonosporaceae</taxon>
        <taxon>Actinomadura</taxon>
    </lineage>
</organism>
<protein>
    <submittedName>
        <fullName evidence="2">Small-conductance mechanosensitive channel</fullName>
    </submittedName>
</protein>
<dbReference type="RefSeq" id="WP_179844664.1">
    <property type="nucleotide sequence ID" value="NZ_JACCBA010000001.1"/>
</dbReference>
<keyword evidence="1" id="KW-1133">Transmembrane helix</keyword>
<proteinExistence type="predicted"/>
<reference evidence="2 3" key="1">
    <citation type="submission" date="2020-07" db="EMBL/GenBank/DDBJ databases">
        <title>Sequencing the genomes of 1000 actinobacteria strains.</title>
        <authorList>
            <person name="Klenk H.-P."/>
        </authorList>
    </citation>
    <scope>NUCLEOTIDE SEQUENCE [LARGE SCALE GENOMIC DNA]</scope>
    <source>
        <strain evidence="2 3">DSM 40398</strain>
    </source>
</reference>
<comment type="caution">
    <text evidence="2">The sequence shown here is derived from an EMBL/GenBank/DDBJ whole genome shotgun (WGS) entry which is preliminary data.</text>
</comment>
<keyword evidence="3" id="KW-1185">Reference proteome</keyword>
<accession>A0A7Y9EH44</accession>
<keyword evidence="1" id="KW-0472">Membrane</keyword>
<evidence type="ECO:0000256" key="1">
    <source>
        <dbReference type="SAM" id="Phobius"/>
    </source>
</evidence>
<feature type="transmembrane region" description="Helical" evidence="1">
    <location>
        <begin position="79"/>
        <end position="112"/>
    </location>
</feature>
<gene>
    <name evidence="2" type="ORF">BJY14_003597</name>
</gene>
<name>A0A7Y9EH44_9ACTN</name>